<organism evidence="1 2">
    <name type="scientific">Paracraurococcus ruber</name>
    <dbReference type="NCBI Taxonomy" id="77675"/>
    <lineage>
        <taxon>Bacteria</taxon>
        <taxon>Pseudomonadati</taxon>
        <taxon>Pseudomonadota</taxon>
        <taxon>Alphaproteobacteria</taxon>
        <taxon>Acetobacterales</taxon>
        <taxon>Roseomonadaceae</taxon>
        <taxon>Paracraurococcus</taxon>
    </lineage>
</organism>
<accession>A0ABS1D7H1</accession>
<sequence>MSGTTGPAIPAPPLDVRTLTLARWKDLTSAPLHMRGENLRKLDAAVEAWLQNRQSVAAMDAMRQAFRAWAAHKYRQKNRMLMYPQDFQRPVKDQLWADEPRNSRGALTALFQLLFPPELLALENGAARLGPAERAAIAWWQQEIDRRACEIFKGQRLEFRLLTPGAPKVRLTEAAPDPAERIRQRLDALAAEGQGLAGQA</sequence>
<reference evidence="1 2" key="1">
    <citation type="journal article" date="2020" name="Microorganisms">
        <title>Osmotic Adaptation and Compatible Solute Biosynthesis of Phototrophic Bacteria as Revealed from Genome Analyses.</title>
        <authorList>
            <person name="Imhoff J.F."/>
            <person name="Rahn T."/>
            <person name="Kunzel S."/>
            <person name="Keller A."/>
            <person name="Neulinger S.C."/>
        </authorList>
    </citation>
    <scope>NUCLEOTIDE SEQUENCE [LARGE SCALE GENOMIC DNA]</scope>
    <source>
        <strain evidence="1 2">DSM 15382</strain>
    </source>
</reference>
<dbReference type="RefSeq" id="WP_200307030.1">
    <property type="nucleotide sequence ID" value="NZ_NRSG01000815.1"/>
</dbReference>
<name>A0ABS1D7H1_9PROT</name>
<keyword evidence="2" id="KW-1185">Reference proteome</keyword>
<proteinExistence type="predicted"/>
<gene>
    <name evidence="1" type="ORF">CKO45_32305</name>
</gene>
<comment type="caution">
    <text evidence="1">The sequence shown here is derived from an EMBL/GenBank/DDBJ whole genome shotgun (WGS) entry which is preliminary data.</text>
</comment>
<dbReference type="Proteomes" id="UP000697995">
    <property type="component" value="Unassembled WGS sequence"/>
</dbReference>
<protein>
    <submittedName>
        <fullName evidence="1">Uncharacterized protein</fullName>
    </submittedName>
</protein>
<evidence type="ECO:0000313" key="1">
    <source>
        <dbReference type="EMBL" id="MBK1662850.1"/>
    </source>
</evidence>
<feature type="non-terminal residue" evidence="1">
    <location>
        <position position="200"/>
    </location>
</feature>
<evidence type="ECO:0000313" key="2">
    <source>
        <dbReference type="Proteomes" id="UP000697995"/>
    </source>
</evidence>
<dbReference type="EMBL" id="NRSG01000815">
    <property type="protein sequence ID" value="MBK1662850.1"/>
    <property type="molecule type" value="Genomic_DNA"/>
</dbReference>